<dbReference type="Proteomes" id="UP000051686">
    <property type="component" value="Unassembled WGS sequence"/>
</dbReference>
<evidence type="ECO:0008006" key="3">
    <source>
        <dbReference type="Google" id="ProtNLM"/>
    </source>
</evidence>
<name>A0A0R1MHD2_9LACO</name>
<reference evidence="1 2" key="1">
    <citation type="journal article" date="2015" name="Genome Announc.">
        <title>Expanding the biotechnology potential of lactobacilli through comparative genomics of 213 strains and associated genera.</title>
        <authorList>
            <person name="Sun Z."/>
            <person name="Harris H.M."/>
            <person name="McCann A."/>
            <person name="Guo C."/>
            <person name="Argimon S."/>
            <person name="Zhang W."/>
            <person name="Yang X."/>
            <person name="Jeffery I.B."/>
            <person name="Cooney J.C."/>
            <person name="Kagawa T.F."/>
            <person name="Liu W."/>
            <person name="Song Y."/>
            <person name="Salvetti E."/>
            <person name="Wrobel A."/>
            <person name="Rasinkangas P."/>
            <person name="Parkhill J."/>
            <person name="Rea M.C."/>
            <person name="O'Sullivan O."/>
            <person name="Ritari J."/>
            <person name="Douillard F.P."/>
            <person name="Paul Ross R."/>
            <person name="Yang R."/>
            <person name="Briner A.E."/>
            <person name="Felis G.E."/>
            <person name="de Vos W.M."/>
            <person name="Barrangou R."/>
            <person name="Klaenhammer T.R."/>
            <person name="Caufield P.W."/>
            <person name="Cui Y."/>
            <person name="Zhang H."/>
            <person name="O'Toole P.W."/>
        </authorList>
    </citation>
    <scope>NUCLEOTIDE SEQUENCE [LARGE SCALE GENOMIC DNA]</scope>
    <source>
        <strain evidence="1 2">DSM 19972</strain>
    </source>
</reference>
<organism evidence="1 2">
    <name type="scientific">Liquorilactobacillus oeni DSM 19972</name>
    <dbReference type="NCBI Taxonomy" id="1423777"/>
    <lineage>
        <taxon>Bacteria</taxon>
        <taxon>Bacillati</taxon>
        <taxon>Bacillota</taxon>
        <taxon>Bacilli</taxon>
        <taxon>Lactobacillales</taxon>
        <taxon>Lactobacillaceae</taxon>
        <taxon>Liquorilactobacillus</taxon>
    </lineage>
</organism>
<comment type="caution">
    <text evidence="1">The sequence shown here is derived from an EMBL/GenBank/DDBJ whole genome shotgun (WGS) entry which is preliminary data.</text>
</comment>
<sequence length="306" mass="35749">MIEEEADLMEETDYQRLYNDGIVALSAGKFQQASMSFTTCYSIKANFRTNYLLFLALTGQGQFSDAFLLAQKYLRDYVTDNERFEQLLSTGAQAKKFVEIRKLYLAVSAYMSDKEKRYFLELINQLEREFVSSKPKIYKSLKKKVIYCGACDLFEQRSVLNMAKSLPFADYLEAAVFLLKDPNVHQLIKVNVLDDLRLLKISDNYDFYFLDHNFYQVSPSTLHAFAASKLYNRFENSFLQKGEDGLGKERWAELRLKLSLLYPFEIDLVSFSSRWQHILLYEKEFLSVSDQKWADRLESSIAAWNV</sequence>
<gene>
    <name evidence="1" type="ORF">FD46_GL001759</name>
</gene>
<proteinExistence type="predicted"/>
<evidence type="ECO:0000313" key="1">
    <source>
        <dbReference type="EMBL" id="KRL04626.1"/>
    </source>
</evidence>
<dbReference type="STRING" id="1423777.FD46_GL001759"/>
<dbReference type="AlphaFoldDB" id="A0A0R1MHD2"/>
<evidence type="ECO:0000313" key="2">
    <source>
        <dbReference type="Proteomes" id="UP000051686"/>
    </source>
</evidence>
<dbReference type="PATRIC" id="fig|1423777.3.peg.1813"/>
<protein>
    <recommendedName>
        <fullName evidence="3">TPR repeat-containing protein</fullName>
    </recommendedName>
</protein>
<keyword evidence="2" id="KW-1185">Reference proteome</keyword>
<dbReference type="EMBL" id="AZEH01000039">
    <property type="protein sequence ID" value="KRL04626.1"/>
    <property type="molecule type" value="Genomic_DNA"/>
</dbReference>
<accession>A0A0R1MHD2</accession>